<gene>
    <name evidence="8" type="ORF">HETSPECPRED_004859</name>
</gene>
<feature type="domain" description="Integral membrane bound transporter" evidence="7">
    <location>
        <begin position="708"/>
        <end position="833"/>
    </location>
</feature>
<evidence type="ECO:0000313" key="9">
    <source>
        <dbReference type="Proteomes" id="UP000664521"/>
    </source>
</evidence>
<keyword evidence="3 6" id="KW-1133">Transmembrane helix</keyword>
<feature type="transmembrane region" description="Helical" evidence="6">
    <location>
        <begin position="138"/>
        <end position="156"/>
    </location>
</feature>
<protein>
    <recommendedName>
        <fullName evidence="7">Integral membrane bound transporter domain-containing protein</fullName>
    </recommendedName>
</protein>
<dbReference type="InterPro" id="IPR049453">
    <property type="entry name" value="Memb_transporter_dom"/>
</dbReference>
<keyword evidence="9" id="KW-1185">Reference proteome</keyword>
<feature type="transmembrane region" description="Helical" evidence="6">
    <location>
        <begin position="820"/>
        <end position="840"/>
    </location>
</feature>
<comment type="caution">
    <text evidence="8">The sequence shown here is derived from an EMBL/GenBank/DDBJ whole genome shotgun (WGS) entry which is preliminary data.</text>
</comment>
<proteinExistence type="predicted"/>
<evidence type="ECO:0000259" key="7">
    <source>
        <dbReference type="Pfam" id="PF13515"/>
    </source>
</evidence>
<dbReference type="Proteomes" id="UP000664521">
    <property type="component" value="Unassembled WGS sequence"/>
</dbReference>
<feature type="region of interest" description="Disordered" evidence="5">
    <location>
        <begin position="585"/>
        <end position="634"/>
    </location>
</feature>
<feature type="transmembrane region" description="Helical" evidence="6">
    <location>
        <begin position="80"/>
        <end position="106"/>
    </location>
</feature>
<evidence type="ECO:0000256" key="1">
    <source>
        <dbReference type="ARBA" id="ARBA00004141"/>
    </source>
</evidence>
<dbReference type="AlphaFoldDB" id="A0A8H3EGX9"/>
<feature type="transmembrane region" description="Helical" evidence="6">
    <location>
        <begin position="112"/>
        <end position="131"/>
    </location>
</feature>
<feature type="transmembrane region" description="Helical" evidence="6">
    <location>
        <begin position="761"/>
        <end position="780"/>
    </location>
</feature>
<dbReference type="EMBL" id="CAJPDS010000003">
    <property type="protein sequence ID" value="CAF9905058.1"/>
    <property type="molecule type" value="Genomic_DNA"/>
</dbReference>
<evidence type="ECO:0000256" key="3">
    <source>
        <dbReference type="ARBA" id="ARBA00022989"/>
    </source>
</evidence>
<feature type="compositionally biased region" description="Polar residues" evidence="5">
    <location>
        <begin position="246"/>
        <end position="294"/>
    </location>
</feature>
<dbReference type="GO" id="GO:0016020">
    <property type="term" value="C:membrane"/>
    <property type="evidence" value="ECO:0007669"/>
    <property type="project" value="UniProtKB-SubCell"/>
</dbReference>
<evidence type="ECO:0000256" key="2">
    <source>
        <dbReference type="ARBA" id="ARBA00022692"/>
    </source>
</evidence>
<organism evidence="8 9">
    <name type="scientific">Heterodermia speciosa</name>
    <dbReference type="NCBI Taxonomy" id="116794"/>
    <lineage>
        <taxon>Eukaryota</taxon>
        <taxon>Fungi</taxon>
        <taxon>Dikarya</taxon>
        <taxon>Ascomycota</taxon>
        <taxon>Pezizomycotina</taxon>
        <taxon>Lecanoromycetes</taxon>
        <taxon>OSLEUM clade</taxon>
        <taxon>Lecanoromycetidae</taxon>
        <taxon>Caliciales</taxon>
        <taxon>Physciaceae</taxon>
        <taxon>Heterodermia</taxon>
    </lineage>
</organism>
<keyword evidence="4 6" id="KW-0472">Membrane</keyword>
<evidence type="ECO:0000256" key="5">
    <source>
        <dbReference type="SAM" id="MobiDB-lite"/>
    </source>
</evidence>
<name>A0A8H3EGX9_9LECA</name>
<dbReference type="Pfam" id="PF13515">
    <property type="entry name" value="FUSC_2"/>
    <property type="match status" value="1"/>
</dbReference>
<keyword evidence="2 6" id="KW-0812">Transmembrane</keyword>
<comment type="subcellular location">
    <subcellularLocation>
        <location evidence="1">Membrane</location>
        <topology evidence="1">Multi-pass membrane protein</topology>
    </subcellularLocation>
</comment>
<reference evidence="8" key="1">
    <citation type="submission" date="2021-03" db="EMBL/GenBank/DDBJ databases">
        <authorList>
            <person name="Tagirdzhanova G."/>
        </authorList>
    </citation>
    <scope>NUCLEOTIDE SEQUENCE</scope>
</reference>
<accession>A0A8H3EGX9</accession>
<evidence type="ECO:0000256" key="4">
    <source>
        <dbReference type="ARBA" id="ARBA00023136"/>
    </source>
</evidence>
<dbReference type="PANTHER" id="PTHR37994:SF4">
    <property type="entry name" value="ER TRANSPORTER 6TM N-TERMINAL DOMAIN-CONTAINING PROTEIN-RELATED"/>
    <property type="match status" value="1"/>
</dbReference>
<feature type="compositionally biased region" description="Basic and acidic residues" evidence="5">
    <location>
        <begin position="610"/>
        <end position="627"/>
    </location>
</feature>
<evidence type="ECO:0000256" key="6">
    <source>
        <dbReference type="SAM" id="Phobius"/>
    </source>
</evidence>
<feature type="transmembrane region" description="Helical" evidence="6">
    <location>
        <begin position="689"/>
        <end position="711"/>
    </location>
</feature>
<dbReference type="PANTHER" id="PTHR37994">
    <property type="entry name" value="ARAE_2_N DOMAIN-CONTAINING PROTEIN-RELATED"/>
    <property type="match status" value="1"/>
</dbReference>
<feature type="transmembrane region" description="Helical" evidence="6">
    <location>
        <begin position="168"/>
        <end position="187"/>
    </location>
</feature>
<feature type="region of interest" description="Disordered" evidence="5">
    <location>
        <begin position="224"/>
        <end position="298"/>
    </location>
</feature>
<sequence>MNRLHETRQYGARRAVDIFENLTKNNLWKRMLKVTIATTAMVSISFIPGARKVIGKTAYIGAMTTVFGHPGRRFGQLAEALILALSGAFLGLAWSNLGLYLSSLIIASNPHAAYAIRGLFLTVALMVHGFLRSYAPRLFVAVLVLIIPSLVNLLSAAKEVTIAGLTQILYPILLATGVILVVNLLVFPEFSSSFLGQMTIETLNDTAIALEKAGYYFTHSRNQESPIGEASSDVSQSQHAGHERGLTTSNDQSNPATSRPRGSSVTVSLAHSNLTPKPSQTGVGTESTPVSGGQVSKEMTEASASIKIALGDLTSAKGDLRKKLLDCKSAQSECNFEITYAILPPRDLKPISGKSMTKLLAYVVAVISTCESKFALVGDFREPQKDQNPEEIDGRRHSSSLDPTRMNLEMVKPRREIEFGDVRLLRYLLARVEKPYENLMTSLRTTVAVVSSCIAHVYGVPRLPSGAKAPKLIVIEDLDKEMSNLQQALQNFDSSTSSALEGAAIMQEMEGEEPDIMPREELFLISSFILNFRHAATHIQDMLKSARDLVEKKQRRRGRRRFYAPRIKWASWLLTGGEQDEALPVSGRKANRRGMSTAADMETAEVDLPDSEKDRLTYGNKEDEEKASQYQRKIASEQASTITRPFEKMIGGPRSQQTKSRFMLQCRGHLADILEWVQESDDFQYACKFTVAVLLVSWPAWIPPWNLWYYVNRGLWAAFQLLFVTEVSVGSSIWTLIVRGVGTTLGCIWGWAAWEARDGNPIVCAVMICLGVVPSAYVLLGTPHPKAGMVCIINSPEPLHDQFLIAGLPGTATDNFLKRWIAFMIGGVIAIAVEVILLPVKARTRMVESLADALHHVNEMENCIAAGIEEGKNFDLYNTDRVLRFENARRMANGALGAAETFLPFCSTEPRIKGSFEGLALIYKEILFVLHQIVDRIDNMLQLRTAYGSGPLEEFNAQIYPYRRNVAGSITVTLFALHGALLTKLPLPQFLPSARLSHSRMINRVREVVQHSVVQSQDQENASESVRQLAVRRKYMSWNAASAAQAEVIEYLEELVDLTKLLVGANEFQSGLLTRPSFPQYGQRSEIDAAKPIATLDGEAMDVDVRHDLRETPSASGASNLRRRAVTRVLSNEGEDIPPSLIRIQSRKIEAGIRRQKTNDSLNVNTN</sequence>
<dbReference type="OrthoDB" id="68611at2759"/>
<evidence type="ECO:0000313" key="8">
    <source>
        <dbReference type="EMBL" id="CAF9905058.1"/>
    </source>
</evidence>